<dbReference type="AlphaFoldDB" id="A0A6A4GEK2"/>
<dbReference type="Proteomes" id="UP000799118">
    <property type="component" value="Unassembled WGS sequence"/>
</dbReference>
<feature type="coiled-coil region" evidence="1">
    <location>
        <begin position="17"/>
        <end position="131"/>
    </location>
</feature>
<accession>A0A6A4GEK2</accession>
<sequence>MSDANPPNTTPDNNIDIDTMEAALAAAKERKEKIRRTREEAACLAREEAEQKAEEECLTKEEAERKAEEVHLAKEEAKRKEAERVEAEWKACEDEAEAKARAEEEERARHRQLAEKIANNAITEMRAVEEKLIVEQKVNNKVVDADKVAKEAGRVLGEVRKNFLKSLKMVDESDSAVKIVEGPVTKPQSGTTKKRKRKRGLSSEVNVGEASLTKCGECVCRKCESCIRWLTKGTMCEGCHNAKVRCSHADQLKGVLRKRTKKEGGEGSVTGSSTEFEDAVLNWLVRILLKGKGKAKEETEDEEGEEEDEDEDME</sequence>
<proteinExistence type="predicted"/>
<dbReference type="EMBL" id="ML770300">
    <property type="protein sequence ID" value="KAE9383871.1"/>
    <property type="molecule type" value="Genomic_DNA"/>
</dbReference>
<protein>
    <submittedName>
        <fullName evidence="3">Uncharacterized protein</fullName>
    </submittedName>
</protein>
<evidence type="ECO:0000256" key="2">
    <source>
        <dbReference type="SAM" id="MobiDB-lite"/>
    </source>
</evidence>
<organism evidence="3 4">
    <name type="scientific">Gymnopus androsaceus JB14</name>
    <dbReference type="NCBI Taxonomy" id="1447944"/>
    <lineage>
        <taxon>Eukaryota</taxon>
        <taxon>Fungi</taxon>
        <taxon>Dikarya</taxon>
        <taxon>Basidiomycota</taxon>
        <taxon>Agaricomycotina</taxon>
        <taxon>Agaricomycetes</taxon>
        <taxon>Agaricomycetidae</taxon>
        <taxon>Agaricales</taxon>
        <taxon>Marasmiineae</taxon>
        <taxon>Omphalotaceae</taxon>
        <taxon>Gymnopus</taxon>
    </lineage>
</organism>
<feature type="compositionally biased region" description="Acidic residues" evidence="2">
    <location>
        <begin position="298"/>
        <end position="314"/>
    </location>
</feature>
<keyword evidence="1" id="KW-0175">Coiled coil</keyword>
<keyword evidence="4" id="KW-1185">Reference proteome</keyword>
<reference evidence="3" key="1">
    <citation type="journal article" date="2019" name="Environ. Microbiol.">
        <title>Fungal ecological strategies reflected in gene transcription - a case study of two litter decomposers.</title>
        <authorList>
            <person name="Barbi F."/>
            <person name="Kohler A."/>
            <person name="Barry K."/>
            <person name="Baskaran P."/>
            <person name="Daum C."/>
            <person name="Fauchery L."/>
            <person name="Ihrmark K."/>
            <person name="Kuo A."/>
            <person name="LaButti K."/>
            <person name="Lipzen A."/>
            <person name="Morin E."/>
            <person name="Grigoriev I.V."/>
            <person name="Henrissat B."/>
            <person name="Lindahl B."/>
            <person name="Martin F."/>
        </authorList>
    </citation>
    <scope>NUCLEOTIDE SEQUENCE</scope>
    <source>
        <strain evidence="3">JB14</strain>
    </source>
</reference>
<feature type="region of interest" description="Disordered" evidence="2">
    <location>
        <begin position="291"/>
        <end position="314"/>
    </location>
</feature>
<evidence type="ECO:0000256" key="1">
    <source>
        <dbReference type="SAM" id="Coils"/>
    </source>
</evidence>
<name>A0A6A4GEK2_9AGAR</name>
<gene>
    <name evidence="3" type="ORF">BT96DRAFT_950975</name>
</gene>
<evidence type="ECO:0000313" key="3">
    <source>
        <dbReference type="EMBL" id="KAE9383871.1"/>
    </source>
</evidence>
<evidence type="ECO:0000313" key="4">
    <source>
        <dbReference type="Proteomes" id="UP000799118"/>
    </source>
</evidence>
<feature type="region of interest" description="Disordered" evidence="2">
    <location>
        <begin position="181"/>
        <end position="200"/>
    </location>
</feature>